<dbReference type="InterPro" id="IPR024757">
    <property type="entry name" value="FtsZ_C"/>
</dbReference>
<evidence type="ECO:0000313" key="4">
    <source>
        <dbReference type="EMBL" id="GMI23194.1"/>
    </source>
</evidence>
<dbReference type="InterPro" id="IPR008280">
    <property type="entry name" value="Tub_FtsZ_C"/>
</dbReference>
<name>A0ABQ6MBQ5_9STRA</name>
<dbReference type="PANTHER" id="PTHR30314">
    <property type="entry name" value="CELL DIVISION PROTEIN FTSZ-RELATED"/>
    <property type="match status" value="1"/>
</dbReference>
<sequence>MLGSLASRLAAPARSAFPSAARAMSSNGIVFNIIGGRDMTLQEINAAAEVIYDSVDPNANIIFGALVDDTIDDDSISITVLATGFKLSEREEQDLDRSSALFGNVGRAKPSAEAGGAAAQGAREDIPDFLKGLKRR</sequence>
<dbReference type="EMBL" id="BRYB01000117">
    <property type="protein sequence ID" value="GMI23194.1"/>
    <property type="molecule type" value="Genomic_DNA"/>
</dbReference>
<evidence type="ECO:0000259" key="3">
    <source>
        <dbReference type="SMART" id="SM00865"/>
    </source>
</evidence>
<keyword evidence="2" id="KW-0342">GTP-binding</keyword>
<dbReference type="SUPFAM" id="SSF55307">
    <property type="entry name" value="Tubulin C-terminal domain-like"/>
    <property type="match status" value="1"/>
</dbReference>
<dbReference type="InterPro" id="IPR045061">
    <property type="entry name" value="FtsZ/CetZ"/>
</dbReference>
<keyword evidence="1" id="KW-0547">Nucleotide-binding</keyword>
<dbReference type="Pfam" id="PF12327">
    <property type="entry name" value="FtsZ_C"/>
    <property type="match status" value="1"/>
</dbReference>
<organism evidence="4 5">
    <name type="scientific">Tetraparma gracilis</name>
    <dbReference type="NCBI Taxonomy" id="2962635"/>
    <lineage>
        <taxon>Eukaryota</taxon>
        <taxon>Sar</taxon>
        <taxon>Stramenopiles</taxon>
        <taxon>Ochrophyta</taxon>
        <taxon>Bolidophyceae</taxon>
        <taxon>Parmales</taxon>
        <taxon>Triparmaceae</taxon>
        <taxon>Tetraparma</taxon>
    </lineage>
</organism>
<accession>A0ABQ6MBQ5</accession>
<dbReference type="PANTHER" id="PTHR30314:SF3">
    <property type="entry name" value="MITOCHONDRIAL DIVISION PROTEIN FSZA"/>
    <property type="match status" value="1"/>
</dbReference>
<evidence type="ECO:0000256" key="1">
    <source>
        <dbReference type="ARBA" id="ARBA00022741"/>
    </source>
</evidence>
<evidence type="ECO:0000256" key="2">
    <source>
        <dbReference type="ARBA" id="ARBA00023134"/>
    </source>
</evidence>
<feature type="domain" description="Tubulin/FtsZ 2-layer sandwich" evidence="3">
    <location>
        <begin position="1"/>
        <end position="94"/>
    </location>
</feature>
<gene>
    <name evidence="4" type="ORF">TeGR_g15119</name>
</gene>
<protein>
    <recommendedName>
        <fullName evidence="3">Tubulin/FtsZ 2-layer sandwich domain-containing protein</fullName>
    </recommendedName>
</protein>
<keyword evidence="5" id="KW-1185">Reference proteome</keyword>
<reference evidence="4 5" key="1">
    <citation type="journal article" date="2023" name="Commun. Biol.">
        <title>Genome analysis of Parmales, the sister group of diatoms, reveals the evolutionary specialization of diatoms from phago-mixotrophs to photoautotrophs.</title>
        <authorList>
            <person name="Ban H."/>
            <person name="Sato S."/>
            <person name="Yoshikawa S."/>
            <person name="Yamada K."/>
            <person name="Nakamura Y."/>
            <person name="Ichinomiya M."/>
            <person name="Sato N."/>
            <person name="Blanc-Mathieu R."/>
            <person name="Endo H."/>
            <person name="Kuwata A."/>
            <person name="Ogata H."/>
        </authorList>
    </citation>
    <scope>NUCLEOTIDE SEQUENCE [LARGE SCALE GENOMIC DNA]</scope>
</reference>
<comment type="caution">
    <text evidence="4">The sequence shown here is derived from an EMBL/GenBank/DDBJ whole genome shotgun (WGS) entry which is preliminary data.</text>
</comment>
<dbReference type="Gene3D" id="3.30.1330.20">
    <property type="entry name" value="Tubulin/FtsZ, C-terminal domain"/>
    <property type="match status" value="1"/>
</dbReference>
<proteinExistence type="predicted"/>
<evidence type="ECO:0000313" key="5">
    <source>
        <dbReference type="Proteomes" id="UP001165060"/>
    </source>
</evidence>
<dbReference type="SMART" id="SM00865">
    <property type="entry name" value="Tubulin_C"/>
    <property type="match status" value="1"/>
</dbReference>
<dbReference type="InterPro" id="IPR037103">
    <property type="entry name" value="Tubulin/FtsZ-like_C"/>
</dbReference>
<dbReference type="InterPro" id="IPR018316">
    <property type="entry name" value="Tubulin/FtsZ_2-layer-sand-dom"/>
</dbReference>
<dbReference type="Proteomes" id="UP001165060">
    <property type="component" value="Unassembled WGS sequence"/>
</dbReference>